<sequence>MQGADSADAREASTLIVVMPWASLHRPSLGVGILAAAARRVGAGRVDQLYASLEWAQYLMERSGGEITPEAYTHVAERYFAGAGEWVFAAALHGESSWQVEEFTSYTRACTDLDPDLLVRMQELAEGFVDELCERITARGYDVVGFSSTFMQNVPSLALAKRVKAARPETKVVFGGGNCDGEQGEALHRNFPFVDLVVRGEADTAFPLLLAALRKEPEDAERMLRRIPGLCWRKPDGRVIVNPVLGQPVALHQARPPDYEDYFTGLQRTGIDAWVEPELVLEASRGCWWGEKHQCTFCGLNGSAIGFRSKPQDQFLDELAGAVERYRVLDVTLADNILDMKYFADFVPGLAARDWDLRIHCEVKANLTEAHVRELRKAGVVNLQPGIESLSSQVLKIMDKGITGTRNVRLLRDCGHQKITVEWNWLYGFPGEEVADYRAVLDQLPALVHLQPPSGAFRIALERFSPYFEQPELGLVNEGPAAIYSMIYDLPQEELASLVYLFDSTPNGISGVFEAELQRAVAAWEANHAGSTLTYSVTDDGVIVHEGRRGREARDHLLPFAGRAEAFLALAKDRTPVALLSSLRPVGVAVSEAELTGWLDEFVREGWVFVENGRYLALATPTAHPDHMLTGDELRPRVLGGSLA</sequence>
<accession>A0A9W6SKP0</accession>
<dbReference type="Pfam" id="PF04055">
    <property type="entry name" value="Radical_SAM"/>
    <property type="match status" value="1"/>
</dbReference>
<keyword evidence="5" id="KW-0411">Iron-sulfur</keyword>
<dbReference type="InterPro" id="IPR051198">
    <property type="entry name" value="BchE-like"/>
</dbReference>
<dbReference type="PANTHER" id="PTHR43409">
    <property type="entry name" value="ANAEROBIC MAGNESIUM-PROTOPORPHYRIN IX MONOMETHYL ESTER CYCLASE-RELATED"/>
    <property type="match status" value="1"/>
</dbReference>
<keyword evidence="9" id="KW-1185">Reference proteome</keyword>
<dbReference type="PROSITE" id="PS51332">
    <property type="entry name" value="B12_BINDING"/>
    <property type="match status" value="1"/>
</dbReference>
<dbReference type="InterPro" id="IPR006158">
    <property type="entry name" value="Cobalamin-bd"/>
</dbReference>
<dbReference type="PANTHER" id="PTHR43409:SF7">
    <property type="entry name" value="BLL1977 PROTEIN"/>
    <property type="match status" value="1"/>
</dbReference>
<dbReference type="EMBL" id="BSTX01000001">
    <property type="protein sequence ID" value="GLZ77491.1"/>
    <property type="molecule type" value="Genomic_DNA"/>
</dbReference>
<dbReference type="Proteomes" id="UP001165079">
    <property type="component" value="Unassembled WGS sequence"/>
</dbReference>
<dbReference type="Gene3D" id="3.40.50.280">
    <property type="entry name" value="Cobalamin-binding domain"/>
    <property type="match status" value="1"/>
</dbReference>
<keyword evidence="3" id="KW-0479">Metal-binding</keyword>
<gene>
    <name evidence="8" type="ORF">Afil01_22980</name>
</gene>
<evidence type="ECO:0000313" key="9">
    <source>
        <dbReference type="Proteomes" id="UP001165079"/>
    </source>
</evidence>
<keyword evidence="4" id="KW-0408">Iron</keyword>
<dbReference type="InterPro" id="IPR006638">
    <property type="entry name" value="Elp3/MiaA/NifB-like_rSAM"/>
</dbReference>
<dbReference type="SFLD" id="SFLDS00029">
    <property type="entry name" value="Radical_SAM"/>
    <property type="match status" value="1"/>
</dbReference>
<dbReference type="AlphaFoldDB" id="A0A9W6SKP0"/>
<dbReference type="Pfam" id="PF02310">
    <property type="entry name" value="B12-binding"/>
    <property type="match status" value="1"/>
</dbReference>
<dbReference type="GO" id="GO:0031419">
    <property type="term" value="F:cobalamin binding"/>
    <property type="evidence" value="ECO:0007669"/>
    <property type="project" value="InterPro"/>
</dbReference>
<dbReference type="InterPro" id="IPR023984">
    <property type="entry name" value="rSAM_ocin_1"/>
</dbReference>
<evidence type="ECO:0000256" key="4">
    <source>
        <dbReference type="ARBA" id="ARBA00023004"/>
    </source>
</evidence>
<organism evidence="8 9">
    <name type="scientific">Actinorhabdospora filicis</name>
    <dbReference type="NCBI Taxonomy" id="1785913"/>
    <lineage>
        <taxon>Bacteria</taxon>
        <taxon>Bacillati</taxon>
        <taxon>Actinomycetota</taxon>
        <taxon>Actinomycetes</taxon>
        <taxon>Micromonosporales</taxon>
        <taxon>Micromonosporaceae</taxon>
        <taxon>Actinorhabdospora</taxon>
    </lineage>
</organism>
<evidence type="ECO:0000256" key="3">
    <source>
        <dbReference type="ARBA" id="ARBA00022723"/>
    </source>
</evidence>
<reference evidence="8" key="1">
    <citation type="submission" date="2023-03" db="EMBL/GenBank/DDBJ databases">
        <title>Actinorhabdospora filicis NBRC 111898.</title>
        <authorList>
            <person name="Ichikawa N."/>
            <person name="Sato H."/>
            <person name="Tonouchi N."/>
        </authorList>
    </citation>
    <scope>NUCLEOTIDE SEQUENCE</scope>
    <source>
        <strain evidence="8">NBRC 111898</strain>
    </source>
</reference>
<comment type="caution">
    <text evidence="8">The sequence shown here is derived from an EMBL/GenBank/DDBJ whole genome shotgun (WGS) entry which is preliminary data.</text>
</comment>
<evidence type="ECO:0000256" key="1">
    <source>
        <dbReference type="ARBA" id="ARBA00001966"/>
    </source>
</evidence>
<feature type="domain" description="Radical SAM core" evidence="7">
    <location>
        <begin position="273"/>
        <end position="501"/>
    </location>
</feature>
<comment type="cofactor">
    <cofactor evidence="1">
        <name>[4Fe-4S] cluster</name>
        <dbReference type="ChEBI" id="CHEBI:49883"/>
    </cofactor>
</comment>
<proteinExistence type="predicted"/>
<dbReference type="NCBIfam" id="TIGR03975">
    <property type="entry name" value="rSAM_ocin_1"/>
    <property type="match status" value="1"/>
</dbReference>
<protein>
    <submittedName>
        <fullName evidence="8">RiPP maturation radical SAM protein 1</fullName>
    </submittedName>
</protein>
<evidence type="ECO:0000256" key="5">
    <source>
        <dbReference type="ARBA" id="ARBA00023014"/>
    </source>
</evidence>
<dbReference type="SUPFAM" id="SSF102114">
    <property type="entry name" value="Radical SAM enzymes"/>
    <property type="match status" value="1"/>
</dbReference>
<dbReference type="SFLD" id="SFLDG01082">
    <property type="entry name" value="B12-binding_domain_containing"/>
    <property type="match status" value="1"/>
</dbReference>
<dbReference type="CDD" id="cd01335">
    <property type="entry name" value="Radical_SAM"/>
    <property type="match status" value="1"/>
</dbReference>
<evidence type="ECO:0000259" key="7">
    <source>
        <dbReference type="PROSITE" id="PS51918"/>
    </source>
</evidence>
<dbReference type="PROSITE" id="PS51918">
    <property type="entry name" value="RADICAL_SAM"/>
    <property type="match status" value="1"/>
</dbReference>
<name>A0A9W6SKP0_9ACTN</name>
<dbReference type="InterPro" id="IPR058240">
    <property type="entry name" value="rSAM_sf"/>
</dbReference>
<dbReference type="SFLD" id="SFLDF00324">
    <property type="entry name" value="bacteriocin_maturation"/>
    <property type="match status" value="1"/>
</dbReference>
<feature type="domain" description="B12-binding" evidence="6">
    <location>
        <begin position="68"/>
        <end position="220"/>
    </location>
</feature>
<dbReference type="InterPro" id="IPR023404">
    <property type="entry name" value="rSAM_horseshoe"/>
</dbReference>
<evidence type="ECO:0000259" key="6">
    <source>
        <dbReference type="PROSITE" id="PS51332"/>
    </source>
</evidence>
<dbReference type="Gene3D" id="3.80.30.20">
    <property type="entry name" value="tm_1862 like domain"/>
    <property type="match status" value="1"/>
</dbReference>
<evidence type="ECO:0000313" key="8">
    <source>
        <dbReference type="EMBL" id="GLZ77491.1"/>
    </source>
</evidence>
<dbReference type="InterPro" id="IPR007197">
    <property type="entry name" value="rSAM"/>
</dbReference>
<dbReference type="SMART" id="SM00729">
    <property type="entry name" value="Elp3"/>
    <property type="match status" value="1"/>
</dbReference>
<dbReference type="GO" id="GO:0046872">
    <property type="term" value="F:metal ion binding"/>
    <property type="evidence" value="ECO:0007669"/>
    <property type="project" value="UniProtKB-KW"/>
</dbReference>
<evidence type="ECO:0000256" key="2">
    <source>
        <dbReference type="ARBA" id="ARBA00022691"/>
    </source>
</evidence>
<dbReference type="GO" id="GO:0005829">
    <property type="term" value="C:cytosol"/>
    <property type="evidence" value="ECO:0007669"/>
    <property type="project" value="TreeGrafter"/>
</dbReference>
<keyword evidence="2" id="KW-0949">S-adenosyl-L-methionine</keyword>
<dbReference type="GO" id="GO:0051536">
    <property type="term" value="F:iron-sulfur cluster binding"/>
    <property type="evidence" value="ECO:0007669"/>
    <property type="project" value="UniProtKB-KW"/>
</dbReference>
<dbReference type="GO" id="GO:0003824">
    <property type="term" value="F:catalytic activity"/>
    <property type="evidence" value="ECO:0007669"/>
    <property type="project" value="InterPro"/>
</dbReference>